<evidence type="ECO:0000313" key="10">
    <source>
        <dbReference type="EMBL" id="EGV65164.1"/>
    </source>
</evidence>
<keyword evidence="7 8" id="KW-0472">Membrane</keyword>
<dbReference type="AlphaFoldDB" id="G3B155"/>
<accession>G3B155</accession>
<comment type="similarity">
    <text evidence="2">Belongs to the amino acid-polyamine-organocation (APC) superfamily. YAT (TC 2.A.3.10) family.</text>
</comment>
<proteinExistence type="inferred from homology"/>
<evidence type="ECO:0000256" key="7">
    <source>
        <dbReference type="ARBA" id="ARBA00023136"/>
    </source>
</evidence>
<dbReference type="PIRSF" id="PIRSF006060">
    <property type="entry name" value="AA_transporter"/>
    <property type="match status" value="1"/>
</dbReference>
<keyword evidence="5" id="KW-0029">Amino-acid transport</keyword>
<dbReference type="Pfam" id="PF00324">
    <property type="entry name" value="AA_permease"/>
    <property type="match status" value="1"/>
</dbReference>
<feature type="transmembrane region" description="Helical" evidence="8">
    <location>
        <begin position="373"/>
        <end position="391"/>
    </location>
</feature>
<feature type="transmembrane region" description="Helical" evidence="8">
    <location>
        <begin position="403"/>
        <end position="424"/>
    </location>
</feature>
<feature type="transmembrane region" description="Helical" evidence="8">
    <location>
        <begin position="448"/>
        <end position="469"/>
    </location>
</feature>
<evidence type="ECO:0000256" key="2">
    <source>
        <dbReference type="ARBA" id="ARBA00006983"/>
    </source>
</evidence>
<dbReference type="FunFam" id="1.20.1740.10:FF:000006">
    <property type="entry name" value="General amino acid permease"/>
    <property type="match status" value="1"/>
</dbReference>
<keyword evidence="3" id="KW-0813">Transport</keyword>
<feature type="transmembrane region" description="Helical" evidence="8">
    <location>
        <begin position="154"/>
        <end position="176"/>
    </location>
</feature>
<organism evidence="11">
    <name type="scientific">Candida tenuis (strain ATCC 10573 / BCRC 21748 / CBS 615 / JCM 9827 / NBRC 10315 / NRRL Y-1498 / VKM Y-70)</name>
    <name type="common">Yeast</name>
    <name type="synonym">Yamadazyma tenuis</name>
    <dbReference type="NCBI Taxonomy" id="590646"/>
    <lineage>
        <taxon>Eukaryota</taxon>
        <taxon>Fungi</taxon>
        <taxon>Dikarya</taxon>
        <taxon>Ascomycota</taxon>
        <taxon>Saccharomycotina</taxon>
        <taxon>Pichiomycetes</taxon>
        <taxon>Debaryomycetaceae</taxon>
        <taxon>Yamadazyma</taxon>
    </lineage>
</organism>
<keyword evidence="4 8" id="KW-0812">Transmembrane</keyword>
<protein>
    <recommendedName>
        <fullName evidence="9">Amino acid permease/ SLC12A domain-containing protein</fullName>
    </recommendedName>
</protein>
<gene>
    <name evidence="10" type="ORF">CANTEDRAFT_113642</name>
</gene>
<dbReference type="Gene3D" id="1.20.1740.10">
    <property type="entry name" value="Amino acid/polyamine transporter I"/>
    <property type="match status" value="1"/>
</dbReference>
<feature type="domain" description="Amino acid permease/ SLC12A" evidence="9">
    <location>
        <begin position="44"/>
        <end position="469"/>
    </location>
</feature>
<feature type="non-terminal residue" evidence="10">
    <location>
        <position position="470"/>
    </location>
</feature>
<feature type="transmembrane region" description="Helical" evidence="8">
    <location>
        <begin position="47"/>
        <end position="66"/>
    </location>
</feature>
<sequence length="470" mass="51356">MSKENKVEVVTSNLESTSNDDLEYGIDVDASKRAELQRGLKPRHIQLIAIGGVIGTGLFVGSGAALSTCGPAALLTSYLIMSVVIYGVMLYLAEMATYLPLKGSSISTFATRYVDKSLGFAMGWNYWYSYNMLVPTEITAAGIVVKYWTDKVPVGVWITIFWLVIVGLNCLAVKYYGEAEFWFASLKIFCILGLIVTGIVIFFGGAPTHDRLGFRYWNEPGSFAQHLASGNTAKFLDVWTSIIKSAFAFIQGPELVALAAGEAKKPRQNIPFAARTFVYRVIFFYVLGALVIGVIVPYTNPNLLSGSGNGASSPFVIGIKNAGIKVLDHIVNAVILTSAWSSGNSYLYASTRSLLGLAREGYAPKFLDKTNKYGVPITIIPCAAFSLLAYLNVSNSSAEAFNWFSNICTISGLIGWVCLGISYLRFRKACSVQGIYETLPYKAPFQPYLTWFVIVFVTIVCITNGYAVFF</sequence>
<evidence type="ECO:0000256" key="1">
    <source>
        <dbReference type="ARBA" id="ARBA00004141"/>
    </source>
</evidence>
<keyword evidence="11" id="KW-1185">Reference proteome</keyword>
<evidence type="ECO:0000256" key="3">
    <source>
        <dbReference type="ARBA" id="ARBA00022448"/>
    </source>
</evidence>
<dbReference type="GO" id="GO:0016020">
    <property type="term" value="C:membrane"/>
    <property type="evidence" value="ECO:0007669"/>
    <property type="project" value="UniProtKB-SubCell"/>
</dbReference>
<name>G3B155_CANTC</name>
<dbReference type="Proteomes" id="UP000000707">
    <property type="component" value="Unassembled WGS sequence"/>
</dbReference>
<reference evidence="10 11" key="1">
    <citation type="journal article" date="2011" name="Proc. Natl. Acad. Sci. U.S.A.">
        <title>Comparative genomics of xylose-fermenting fungi for enhanced biofuel production.</title>
        <authorList>
            <person name="Wohlbach D.J."/>
            <person name="Kuo A."/>
            <person name="Sato T.K."/>
            <person name="Potts K.M."/>
            <person name="Salamov A.A."/>
            <person name="LaButti K.M."/>
            <person name="Sun H."/>
            <person name="Clum A."/>
            <person name="Pangilinan J.L."/>
            <person name="Lindquist E.A."/>
            <person name="Lucas S."/>
            <person name="Lapidus A."/>
            <person name="Jin M."/>
            <person name="Gunawan C."/>
            <person name="Balan V."/>
            <person name="Dale B.E."/>
            <person name="Jeffries T.W."/>
            <person name="Zinkel R."/>
            <person name="Barry K.W."/>
            <person name="Grigoriev I.V."/>
            <person name="Gasch A.P."/>
        </authorList>
    </citation>
    <scope>NUCLEOTIDE SEQUENCE [LARGE SCALE GENOMIC DNA]</scope>
    <source>
        <strain evidence="11">ATCC 10573 / BCRC 21748 / CBS 615 / JCM 9827 / NBRC 10315 / NRRL Y-1498 / VKM Y-70</strain>
    </source>
</reference>
<evidence type="ECO:0000256" key="5">
    <source>
        <dbReference type="ARBA" id="ARBA00022970"/>
    </source>
</evidence>
<feature type="transmembrane region" description="Helical" evidence="8">
    <location>
        <begin position="72"/>
        <end position="93"/>
    </location>
</feature>
<dbReference type="PANTHER" id="PTHR43341:SF36">
    <property type="entry name" value="PROLINE-SPECIFIC PERMEASE"/>
    <property type="match status" value="1"/>
</dbReference>
<dbReference type="InterPro" id="IPR004841">
    <property type="entry name" value="AA-permease/SLC12A_dom"/>
</dbReference>
<evidence type="ECO:0000313" key="11">
    <source>
        <dbReference type="Proteomes" id="UP000000707"/>
    </source>
</evidence>
<evidence type="ECO:0000256" key="4">
    <source>
        <dbReference type="ARBA" id="ARBA00022692"/>
    </source>
</evidence>
<dbReference type="HOGENOM" id="CLU_007946_12_1_1"/>
<evidence type="ECO:0000259" key="9">
    <source>
        <dbReference type="Pfam" id="PF00324"/>
    </source>
</evidence>
<dbReference type="OrthoDB" id="3900342at2759"/>
<feature type="transmembrane region" description="Helical" evidence="8">
    <location>
        <begin position="182"/>
        <end position="206"/>
    </location>
</feature>
<dbReference type="GeneID" id="18247061"/>
<comment type="subcellular location">
    <subcellularLocation>
        <location evidence="1">Membrane</location>
        <topology evidence="1">Multi-pass membrane protein</topology>
    </subcellularLocation>
</comment>
<dbReference type="PANTHER" id="PTHR43341">
    <property type="entry name" value="AMINO ACID PERMEASE"/>
    <property type="match status" value="1"/>
</dbReference>
<dbReference type="GO" id="GO:0015171">
    <property type="term" value="F:amino acid transmembrane transporter activity"/>
    <property type="evidence" value="ECO:0007669"/>
    <property type="project" value="TreeGrafter"/>
</dbReference>
<evidence type="ECO:0000256" key="6">
    <source>
        <dbReference type="ARBA" id="ARBA00022989"/>
    </source>
</evidence>
<dbReference type="EMBL" id="GL996515">
    <property type="protein sequence ID" value="EGV65164.1"/>
    <property type="molecule type" value="Genomic_DNA"/>
</dbReference>
<evidence type="ECO:0000256" key="8">
    <source>
        <dbReference type="SAM" id="Phobius"/>
    </source>
</evidence>
<feature type="transmembrane region" description="Helical" evidence="8">
    <location>
        <begin position="277"/>
        <end position="298"/>
    </location>
</feature>
<dbReference type="KEGG" id="cten:18247061"/>
<dbReference type="InterPro" id="IPR050524">
    <property type="entry name" value="APC_YAT"/>
</dbReference>
<keyword evidence="6 8" id="KW-1133">Transmembrane helix</keyword>